<dbReference type="InterPro" id="IPR000644">
    <property type="entry name" value="CBS_dom"/>
</dbReference>
<keyword evidence="4" id="KW-0677">Repeat</keyword>
<dbReference type="Pfam" id="PF03471">
    <property type="entry name" value="CorC_HlyC"/>
    <property type="match status" value="1"/>
</dbReference>
<dbReference type="Proteomes" id="UP000433050">
    <property type="component" value="Unassembled WGS sequence"/>
</dbReference>
<dbReference type="InterPro" id="IPR036318">
    <property type="entry name" value="FAD-bd_PCMH-like_sf"/>
</dbReference>
<name>A0A5S9PEU7_9HYPH</name>
<accession>A0A5S9PEU7</accession>
<dbReference type="InterPro" id="IPR044751">
    <property type="entry name" value="Ion_transp-like_CBS"/>
</dbReference>
<comment type="subcellular location">
    <subcellularLocation>
        <location evidence="1">Cell membrane</location>
        <topology evidence="1">Multi-pass membrane protein</topology>
    </subcellularLocation>
</comment>
<keyword evidence="3" id="KW-0472">Membrane</keyword>
<protein>
    <recommendedName>
        <fullName evidence="8">CBS domain-containing protein</fullName>
    </recommendedName>
</protein>
<dbReference type="PROSITE" id="PS51371">
    <property type="entry name" value="CBS"/>
    <property type="match status" value="2"/>
</dbReference>
<dbReference type="InterPro" id="IPR016169">
    <property type="entry name" value="FAD-bd_PCMH_sub2"/>
</dbReference>
<dbReference type="CDD" id="cd04590">
    <property type="entry name" value="CBS_pair_CorC_HlyC_assoc"/>
    <property type="match status" value="1"/>
</dbReference>
<evidence type="ECO:0000313" key="10">
    <source>
        <dbReference type="Proteomes" id="UP000433050"/>
    </source>
</evidence>
<feature type="domain" description="CBS" evidence="8">
    <location>
        <begin position="73"/>
        <end position="133"/>
    </location>
</feature>
<dbReference type="GO" id="GO:0005886">
    <property type="term" value="C:plasma membrane"/>
    <property type="evidence" value="ECO:0007669"/>
    <property type="project" value="UniProtKB-SubCell"/>
</dbReference>
<evidence type="ECO:0000256" key="2">
    <source>
        <dbReference type="ARBA" id="ARBA00006446"/>
    </source>
</evidence>
<dbReference type="Pfam" id="PF00571">
    <property type="entry name" value="CBS"/>
    <property type="match status" value="2"/>
</dbReference>
<evidence type="ECO:0000256" key="1">
    <source>
        <dbReference type="ARBA" id="ARBA00004651"/>
    </source>
</evidence>
<evidence type="ECO:0000256" key="4">
    <source>
        <dbReference type="ARBA" id="ARBA00022737"/>
    </source>
</evidence>
<feature type="domain" description="CBS" evidence="8">
    <location>
        <begin position="141"/>
        <end position="198"/>
    </location>
</feature>
<evidence type="ECO:0000259" key="8">
    <source>
        <dbReference type="PROSITE" id="PS51371"/>
    </source>
</evidence>
<dbReference type="SMART" id="SM00116">
    <property type="entry name" value="CBS"/>
    <property type="match status" value="2"/>
</dbReference>
<feature type="region of interest" description="Disordered" evidence="7">
    <location>
        <begin position="1"/>
        <end position="35"/>
    </location>
</feature>
<gene>
    <name evidence="9" type="ORF">STARVERO_02850</name>
</gene>
<keyword evidence="5 6" id="KW-0129">CBS domain</keyword>
<dbReference type="PANTHER" id="PTHR22777:SF32">
    <property type="entry name" value="UPF0053 INNER MEMBRANE PROTEIN YFJD"/>
    <property type="match status" value="1"/>
</dbReference>
<proteinExistence type="inferred from homology"/>
<dbReference type="SMART" id="SM01091">
    <property type="entry name" value="CorC_HlyC"/>
    <property type="match status" value="1"/>
</dbReference>
<dbReference type="InterPro" id="IPR005170">
    <property type="entry name" value="Transptr-assoc_dom"/>
</dbReference>
<keyword evidence="3" id="KW-1003">Cell membrane</keyword>
<dbReference type="GO" id="GO:0050660">
    <property type="term" value="F:flavin adenine dinucleotide binding"/>
    <property type="evidence" value="ECO:0007669"/>
    <property type="project" value="InterPro"/>
</dbReference>
<dbReference type="InterPro" id="IPR046342">
    <property type="entry name" value="CBS_dom_sf"/>
</dbReference>
<dbReference type="AlphaFoldDB" id="A0A5S9PEU7"/>
<sequence length="289" mass="32304">MSRAPALNGLKHWLKGRPPARPAQQPPPAEPPENDELKQALDALRRAAGIVGDDLAMVEGLLNLRELEVSDVMVHRTKMATLDAGEPPVDLVREVLASPYTRLPLWRDTPDNIVGVLHAKDLLRELQTLGNDIARLDVEKIARPPWFVPDVTLLTDQLKAFRRRKQHFALVVDEYGEVMGLVTLEDILEEIVGDITDEHDKAFTGARRHPDGSVSVEGSVAIRDLNRAMGWDLPDEEATTIAGLVIHEARIIPEPGQAFLFHGFRFQVMRKQRNRVTLLRVAPLRRAGV</sequence>
<keyword evidence="10" id="KW-1185">Reference proteome</keyword>
<evidence type="ECO:0000256" key="3">
    <source>
        <dbReference type="ARBA" id="ARBA00022475"/>
    </source>
</evidence>
<evidence type="ECO:0000256" key="7">
    <source>
        <dbReference type="SAM" id="MobiDB-lite"/>
    </source>
</evidence>
<feature type="compositionally biased region" description="Pro residues" evidence="7">
    <location>
        <begin position="19"/>
        <end position="31"/>
    </location>
</feature>
<dbReference type="PANTHER" id="PTHR22777">
    <property type="entry name" value="HEMOLYSIN-RELATED"/>
    <property type="match status" value="1"/>
</dbReference>
<organism evidence="9 10">
    <name type="scientific">Starkeya nomas</name>
    <dbReference type="NCBI Taxonomy" id="2666134"/>
    <lineage>
        <taxon>Bacteria</taxon>
        <taxon>Pseudomonadati</taxon>
        <taxon>Pseudomonadota</taxon>
        <taxon>Alphaproteobacteria</taxon>
        <taxon>Hyphomicrobiales</taxon>
        <taxon>Xanthobacteraceae</taxon>
        <taxon>Starkeya</taxon>
    </lineage>
</organism>
<dbReference type="Gene3D" id="3.10.580.10">
    <property type="entry name" value="CBS-domain"/>
    <property type="match status" value="1"/>
</dbReference>
<dbReference type="SUPFAM" id="SSF54631">
    <property type="entry name" value="CBS-domain pair"/>
    <property type="match status" value="1"/>
</dbReference>
<evidence type="ECO:0000313" key="9">
    <source>
        <dbReference type="EMBL" id="CAA0102127.1"/>
    </source>
</evidence>
<evidence type="ECO:0000256" key="5">
    <source>
        <dbReference type="ARBA" id="ARBA00023122"/>
    </source>
</evidence>
<reference evidence="9 10" key="1">
    <citation type="submission" date="2019-12" db="EMBL/GenBank/DDBJ databases">
        <authorList>
            <person name="Reyes-Prieto M."/>
        </authorList>
    </citation>
    <scope>NUCLEOTIDE SEQUENCE [LARGE SCALE GENOMIC DNA]</scope>
    <source>
        <strain evidence="9">HF14-78462</strain>
    </source>
</reference>
<dbReference type="SUPFAM" id="SSF56176">
    <property type="entry name" value="FAD-binding/transporter-associated domain-like"/>
    <property type="match status" value="1"/>
</dbReference>
<comment type="similarity">
    <text evidence="2">Belongs to the UPF0053 family. Hemolysin C subfamily.</text>
</comment>
<dbReference type="FunFam" id="3.10.580.10:FF:000002">
    <property type="entry name" value="Magnesium/cobalt efflux protein CorC"/>
    <property type="match status" value="1"/>
</dbReference>
<dbReference type="Gene3D" id="3.30.465.10">
    <property type="match status" value="1"/>
</dbReference>
<evidence type="ECO:0000256" key="6">
    <source>
        <dbReference type="PROSITE-ProRule" id="PRU00703"/>
    </source>
</evidence>
<dbReference type="EMBL" id="CACSAS010000001">
    <property type="protein sequence ID" value="CAA0102127.1"/>
    <property type="molecule type" value="Genomic_DNA"/>
</dbReference>